<dbReference type="RefSeq" id="XP_014146668.1">
    <property type="nucleotide sequence ID" value="XM_014291193.1"/>
</dbReference>
<name>A0A0L0F886_9EUKA</name>
<dbReference type="STRING" id="667725.A0A0L0F886"/>
<dbReference type="OrthoDB" id="381190at2759"/>
<organism evidence="1 2">
    <name type="scientific">Sphaeroforma arctica JP610</name>
    <dbReference type="NCBI Taxonomy" id="667725"/>
    <lineage>
        <taxon>Eukaryota</taxon>
        <taxon>Ichthyosporea</taxon>
        <taxon>Ichthyophonida</taxon>
        <taxon>Sphaeroforma</taxon>
    </lineage>
</organism>
<sequence>TKEHFNDFMSEINKRILSLVQSLIVTEKLGGILIIDEFMDIDGEDNGTKIDRANYLRAALGGINDQDIMKSACKALGHVVLLGDSTHFNDFVDFEV</sequence>
<keyword evidence="2" id="KW-1185">Reference proteome</keyword>
<evidence type="ECO:0000313" key="2">
    <source>
        <dbReference type="Proteomes" id="UP000054560"/>
    </source>
</evidence>
<dbReference type="Proteomes" id="UP000054560">
    <property type="component" value="Unassembled WGS sequence"/>
</dbReference>
<reference evidence="1 2" key="1">
    <citation type="submission" date="2011-02" db="EMBL/GenBank/DDBJ databases">
        <title>The Genome Sequence of Sphaeroforma arctica JP610.</title>
        <authorList>
            <consortium name="The Broad Institute Genome Sequencing Platform"/>
            <person name="Russ C."/>
            <person name="Cuomo C."/>
            <person name="Young S.K."/>
            <person name="Zeng Q."/>
            <person name="Gargeya S."/>
            <person name="Alvarado L."/>
            <person name="Berlin A."/>
            <person name="Chapman S.B."/>
            <person name="Chen Z."/>
            <person name="Freedman E."/>
            <person name="Gellesch M."/>
            <person name="Goldberg J."/>
            <person name="Griggs A."/>
            <person name="Gujja S."/>
            <person name="Heilman E."/>
            <person name="Heiman D."/>
            <person name="Howarth C."/>
            <person name="Mehta T."/>
            <person name="Neiman D."/>
            <person name="Pearson M."/>
            <person name="Roberts A."/>
            <person name="Saif S."/>
            <person name="Shea T."/>
            <person name="Shenoy N."/>
            <person name="Sisk P."/>
            <person name="Stolte C."/>
            <person name="Sykes S."/>
            <person name="White J."/>
            <person name="Yandava C."/>
            <person name="Burger G."/>
            <person name="Gray M.W."/>
            <person name="Holland P.W.H."/>
            <person name="King N."/>
            <person name="Lang F.B.F."/>
            <person name="Roger A.J."/>
            <person name="Ruiz-Trillo I."/>
            <person name="Haas B."/>
            <person name="Nusbaum C."/>
            <person name="Birren B."/>
        </authorList>
    </citation>
    <scope>NUCLEOTIDE SEQUENCE [LARGE SCALE GENOMIC DNA]</scope>
    <source>
        <strain evidence="1 2">JP610</strain>
    </source>
</reference>
<accession>A0A0L0F886</accession>
<proteinExistence type="predicted"/>
<feature type="non-terminal residue" evidence="1">
    <location>
        <position position="1"/>
    </location>
</feature>
<dbReference type="AlphaFoldDB" id="A0A0L0F886"/>
<gene>
    <name evidence="1" type="ORF">SARC_14674</name>
</gene>
<protein>
    <submittedName>
        <fullName evidence="1">Uncharacterized protein</fullName>
    </submittedName>
</protein>
<feature type="non-terminal residue" evidence="1">
    <location>
        <position position="96"/>
    </location>
</feature>
<dbReference type="EMBL" id="KQ246538">
    <property type="protein sequence ID" value="KNC72766.1"/>
    <property type="molecule type" value="Genomic_DNA"/>
</dbReference>
<evidence type="ECO:0000313" key="1">
    <source>
        <dbReference type="EMBL" id="KNC72766.1"/>
    </source>
</evidence>
<dbReference type="GeneID" id="25915178"/>